<sequence length="111" mass="11966">MMFRTFVLAACVFAASAAPSQAEMTAREFLTQHSNSQNGRAFLAGLSVAYGWIGASGNTKIFCPPESISITIDQNIELIKRYLATAPDPDKDDPLGLILLVGLRSAFPCKK</sequence>
<dbReference type="KEGG" id="moc:BB934_09600"/>
<gene>
    <name evidence="2" type="ORF">BB934_09600</name>
</gene>
<evidence type="ECO:0000256" key="1">
    <source>
        <dbReference type="SAM" id="SignalP"/>
    </source>
</evidence>
<name>A0A1B2EF20_9HYPH</name>
<feature type="signal peptide" evidence="1">
    <location>
        <begin position="1"/>
        <end position="22"/>
    </location>
</feature>
<accession>A0A1B2EF20</accession>
<feature type="chain" id="PRO_5008536050" description="Rap1a immunity protein domain-containing protein" evidence="1">
    <location>
        <begin position="23"/>
        <end position="111"/>
    </location>
</feature>
<proteinExistence type="predicted"/>
<protein>
    <recommendedName>
        <fullName evidence="3">Rap1a immunity protein domain-containing protein</fullName>
    </recommendedName>
</protein>
<organism evidence="2">
    <name type="scientific">Microvirga ossetica</name>
    <dbReference type="NCBI Taxonomy" id="1882682"/>
    <lineage>
        <taxon>Bacteria</taxon>
        <taxon>Pseudomonadati</taxon>
        <taxon>Pseudomonadota</taxon>
        <taxon>Alphaproteobacteria</taxon>
        <taxon>Hyphomicrobiales</taxon>
        <taxon>Methylobacteriaceae</taxon>
        <taxon>Microvirga</taxon>
    </lineage>
</organism>
<reference evidence="2" key="1">
    <citation type="submission" date="2016-07" db="EMBL/GenBank/DDBJ databases">
        <title>Microvirga ossetica sp. nov. a new species of rhizobia isolated from root nodules of the legume species Vicia alpestris Steven originated from North Ossetia region in the Caucasus.</title>
        <authorList>
            <person name="Safronova V.I."/>
            <person name="Kuznetsova I.G."/>
            <person name="Sazanova A.L."/>
            <person name="Belimov A."/>
            <person name="Andronov E."/>
            <person name="Osledkin Y.S."/>
            <person name="Onishchuk O.P."/>
            <person name="Kurchak O.N."/>
            <person name="Shaposhnikov A.I."/>
            <person name="Willems A."/>
            <person name="Tikhonovich I.A."/>
        </authorList>
    </citation>
    <scope>NUCLEOTIDE SEQUENCE [LARGE SCALE GENOMIC DNA]</scope>
    <source>
        <strain evidence="2">V5/3M</strain>
    </source>
</reference>
<keyword evidence="1" id="KW-0732">Signal</keyword>
<dbReference type="AlphaFoldDB" id="A0A1B2EF20"/>
<dbReference type="EMBL" id="CP016616">
    <property type="protein sequence ID" value="ANY78452.1"/>
    <property type="molecule type" value="Genomic_DNA"/>
</dbReference>
<evidence type="ECO:0000313" key="2">
    <source>
        <dbReference type="EMBL" id="ANY78452.1"/>
    </source>
</evidence>
<evidence type="ECO:0008006" key="3">
    <source>
        <dbReference type="Google" id="ProtNLM"/>
    </source>
</evidence>